<evidence type="ECO:0000256" key="1">
    <source>
        <dbReference type="ARBA" id="ARBA00006383"/>
    </source>
</evidence>
<keyword evidence="5" id="KW-0046">Antibiotic resistance</keyword>
<evidence type="ECO:0000256" key="4">
    <source>
        <dbReference type="ARBA" id="ARBA00023315"/>
    </source>
</evidence>
<evidence type="ECO:0000313" key="7">
    <source>
        <dbReference type="Proteomes" id="UP001156691"/>
    </source>
</evidence>
<name>A0ABQ5W5J9_9HYPH</name>
<comment type="similarity">
    <text evidence="1 5">Belongs to the antibiotic N-acetyltransferase family.</text>
</comment>
<keyword evidence="4 5" id="KW-0012">Acyltransferase</keyword>
<dbReference type="InterPro" id="IPR028345">
    <property type="entry name" value="Antibiotic_NAT-like"/>
</dbReference>
<evidence type="ECO:0000313" key="6">
    <source>
        <dbReference type="EMBL" id="GLQ55206.1"/>
    </source>
</evidence>
<dbReference type="SUPFAM" id="SSF110710">
    <property type="entry name" value="TTHA0583/YokD-like"/>
    <property type="match status" value="1"/>
</dbReference>
<dbReference type="PANTHER" id="PTHR11104">
    <property type="entry name" value="AMINOGLYCOSIDE N3-ACETYLTRANSFERASE"/>
    <property type="match status" value="1"/>
</dbReference>
<dbReference type="InterPro" id="IPR003679">
    <property type="entry name" value="Amioglycoside_AcTrfase"/>
</dbReference>
<dbReference type="EC" id="2.3.1.-" evidence="5"/>
<dbReference type="EMBL" id="BSNS01000011">
    <property type="protein sequence ID" value="GLQ55206.1"/>
    <property type="molecule type" value="Genomic_DNA"/>
</dbReference>
<reference evidence="7" key="1">
    <citation type="journal article" date="2019" name="Int. J. Syst. Evol. Microbiol.">
        <title>The Global Catalogue of Microorganisms (GCM) 10K type strain sequencing project: providing services to taxonomists for standard genome sequencing and annotation.</title>
        <authorList>
            <consortium name="The Broad Institute Genomics Platform"/>
            <consortium name="The Broad Institute Genome Sequencing Center for Infectious Disease"/>
            <person name="Wu L."/>
            <person name="Ma J."/>
        </authorList>
    </citation>
    <scope>NUCLEOTIDE SEQUENCE [LARGE SCALE GENOMIC DNA]</scope>
    <source>
        <strain evidence="7">NBRC 112416</strain>
    </source>
</reference>
<keyword evidence="3 5" id="KW-0808">Transferase</keyword>
<organism evidence="6 7">
    <name type="scientific">Devosia nitrariae</name>
    <dbReference type="NCBI Taxonomy" id="2071872"/>
    <lineage>
        <taxon>Bacteria</taxon>
        <taxon>Pseudomonadati</taxon>
        <taxon>Pseudomonadota</taxon>
        <taxon>Alphaproteobacteria</taxon>
        <taxon>Hyphomicrobiales</taxon>
        <taxon>Devosiaceae</taxon>
        <taxon>Devosia</taxon>
    </lineage>
</organism>
<proteinExistence type="inferred from homology"/>
<accession>A0ABQ5W5J9</accession>
<dbReference type="RefSeq" id="WP_284340630.1">
    <property type="nucleotide sequence ID" value="NZ_BSNS01000011.1"/>
</dbReference>
<comment type="caution">
    <text evidence="6">The sequence shown here is derived from an EMBL/GenBank/DDBJ whole genome shotgun (WGS) entry which is preliminary data.</text>
</comment>
<dbReference type="Proteomes" id="UP001156691">
    <property type="component" value="Unassembled WGS sequence"/>
</dbReference>
<comment type="catalytic activity">
    <reaction evidence="5">
        <text>a 2-deoxystreptamine antibiotic + acetyl-CoA = an N(3)-acetyl-2-deoxystreptamine antibiotic + CoA + H(+)</text>
        <dbReference type="Rhea" id="RHEA:12665"/>
        <dbReference type="ChEBI" id="CHEBI:15378"/>
        <dbReference type="ChEBI" id="CHEBI:57287"/>
        <dbReference type="ChEBI" id="CHEBI:57288"/>
        <dbReference type="ChEBI" id="CHEBI:57921"/>
        <dbReference type="ChEBI" id="CHEBI:77452"/>
        <dbReference type="EC" id="2.3.1.81"/>
    </reaction>
</comment>
<gene>
    <name evidence="6" type="ORF">GCM10010862_24650</name>
</gene>
<evidence type="ECO:0000256" key="5">
    <source>
        <dbReference type="RuleBase" id="RU365031"/>
    </source>
</evidence>
<dbReference type="Pfam" id="PF02522">
    <property type="entry name" value="Antibiotic_NAT"/>
    <property type="match status" value="1"/>
</dbReference>
<sequence length="279" mass="29629">MSEADLIARTDKPGTRESLAADLASLGLKTGETVIVHSSLSALGWIAGGPVAVIQALLDVLGPEGTLVMPAHSAGLTDPANWRAPPVPADWVDIIRANMPAFDPRKTPTNGMGQIAELFRTWPEVERSQHPNCSFAALGPEASRILCDHALDSPLDERSPLARLYDLDAKVLLLGVGFDRCTILHLSEHRAWPERPLEAGGAPVLVDGVRRWVPYSAPPVGDSDLFVPIGSQLAASGKAATGRVGAADCVLLSSRVLVDHAVSEWREGGLPETEYHAPS</sequence>
<keyword evidence="7" id="KW-1185">Reference proteome</keyword>
<protein>
    <recommendedName>
        <fullName evidence="2 5">Aminoglycoside N(3)-acetyltransferase</fullName>
        <ecNumber evidence="5">2.3.1.-</ecNumber>
    </recommendedName>
</protein>
<evidence type="ECO:0000256" key="2">
    <source>
        <dbReference type="ARBA" id="ARBA00012882"/>
    </source>
</evidence>
<dbReference type="PANTHER" id="PTHR11104:SF0">
    <property type="entry name" value="SPBETA PROPHAGE-DERIVED AMINOGLYCOSIDE N(3')-ACETYLTRANSFERASE-LIKE PROTEIN YOKD"/>
    <property type="match status" value="1"/>
</dbReference>
<evidence type="ECO:0000256" key="3">
    <source>
        <dbReference type="ARBA" id="ARBA00022679"/>
    </source>
</evidence>